<dbReference type="PANTHER" id="PTHR43437:SF3">
    <property type="entry name" value="HYDROXYACYL-THIOESTER DEHYDRATASE TYPE 2, MITOCHONDRIAL"/>
    <property type="match status" value="1"/>
</dbReference>
<dbReference type="PANTHER" id="PTHR43437">
    <property type="entry name" value="HYDROXYACYL-THIOESTER DEHYDRATASE TYPE 2, MITOCHONDRIAL-RELATED"/>
    <property type="match status" value="1"/>
</dbReference>
<sequence length="81" mass="8606">MLSAGLISAVFGMRLPGPGCIYLSQSLKFKAPVKIGQTVVARVTVKELKVEKRRVVFSTVCSCGDTVVIDGEAELLIPARG</sequence>
<reference evidence="2 4" key="1">
    <citation type="submission" date="2012-09" db="EMBL/GenBank/DDBJ databases">
        <title>Draft Genome Sequences of 6 Strains from Genus Thauera.</title>
        <authorList>
            <person name="Liu B."/>
            <person name="Shapleigh J.P."/>
            <person name="Frostegard A.H."/>
        </authorList>
    </citation>
    <scope>NUCLEOTIDE SEQUENCE [LARGE SCALE GENOMIC DNA]</scope>
    <source>
        <strain evidence="2">47Lol</strain>
        <strain evidence="4">47Lol / DSM 12138</strain>
    </source>
</reference>
<dbReference type="AlphaFoldDB" id="N6Z5D6"/>
<dbReference type="CDD" id="cd03449">
    <property type="entry name" value="R_hydratase"/>
    <property type="match status" value="1"/>
</dbReference>
<dbReference type="InterPro" id="IPR029069">
    <property type="entry name" value="HotDog_dom_sf"/>
</dbReference>
<dbReference type="Proteomes" id="UP000013232">
    <property type="component" value="Unassembled WGS sequence"/>
</dbReference>
<protein>
    <submittedName>
        <fullName evidence="2">MaoC domain-containing protein dehydratase</fullName>
    </submittedName>
</protein>
<dbReference type="GO" id="GO:0019171">
    <property type="term" value="F:(3R)-hydroxyacyl-[acyl-carrier-protein] dehydratase activity"/>
    <property type="evidence" value="ECO:0007669"/>
    <property type="project" value="TreeGrafter"/>
</dbReference>
<accession>N6Z5D6</accession>
<organism evidence="2 4">
    <name type="scientific">Thauera linaloolentis (strain DSM 12138 / JCM 21573 / CCUG 41526 / CIP 105981 / IAM 15112 / NBRC 102519 / 47Lol)</name>
    <dbReference type="NCBI Taxonomy" id="1123367"/>
    <lineage>
        <taxon>Bacteria</taxon>
        <taxon>Pseudomonadati</taxon>
        <taxon>Pseudomonadota</taxon>
        <taxon>Betaproteobacteria</taxon>
        <taxon>Rhodocyclales</taxon>
        <taxon>Zoogloeaceae</taxon>
        <taxon>Thauera</taxon>
    </lineage>
</organism>
<dbReference type="InterPro" id="IPR050965">
    <property type="entry name" value="UPF0336/Enoyl-CoA_hydratase"/>
</dbReference>
<name>N6Z5D6_THAL4</name>
<evidence type="ECO:0000313" key="1">
    <source>
        <dbReference type="EMBL" id="ENO81311.1"/>
    </source>
</evidence>
<dbReference type="EMBL" id="AMXE01000009">
    <property type="protein sequence ID" value="ENO89777.1"/>
    <property type="molecule type" value="Genomic_DNA"/>
</dbReference>
<dbReference type="EMBL" id="AMXE01000002">
    <property type="protein sequence ID" value="ENO90549.1"/>
    <property type="molecule type" value="Genomic_DNA"/>
</dbReference>
<evidence type="ECO:0000313" key="2">
    <source>
        <dbReference type="EMBL" id="ENO89777.1"/>
    </source>
</evidence>
<evidence type="ECO:0000313" key="3">
    <source>
        <dbReference type="EMBL" id="ENO90549.1"/>
    </source>
</evidence>
<evidence type="ECO:0000313" key="4">
    <source>
        <dbReference type="Proteomes" id="UP000013232"/>
    </source>
</evidence>
<dbReference type="EMBL" id="AMXE01000208">
    <property type="protein sequence ID" value="ENO81311.1"/>
    <property type="molecule type" value="Genomic_DNA"/>
</dbReference>
<dbReference type="STRING" id="1123367.GCA_000621305_03051"/>
<dbReference type="eggNOG" id="COG2030">
    <property type="taxonomic scope" value="Bacteria"/>
</dbReference>
<dbReference type="SUPFAM" id="SSF54637">
    <property type="entry name" value="Thioesterase/thiol ester dehydrase-isomerase"/>
    <property type="match status" value="1"/>
</dbReference>
<dbReference type="Gene3D" id="3.10.129.10">
    <property type="entry name" value="Hotdog Thioesterase"/>
    <property type="match status" value="1"/>
</dbReference>
<keyword evidence="4" id="KW-1185">Reference proteome</keyword>
<comment type="caution">
    <text evidence="2">The sequence shown here is derived from an EMBL/GenBank/DDBJ whole genome shotgun (WGS) entry which is preliminary data.</text>
</comment>
<dbReference type="GO" id="GO:0006633">
    <property type="term" value="P:fatty acid biosynthetic process"/>
    <property type="evidence" value="ECO:0007669"/>
    <property type="project" value="TreeGrafter"/>
</dbReference>
<gene>
    <name evidence="3" type="ORF">C666_01555</name>
    <name evidence="2" type="ORF">C666_04370</name>
    <name evidence="1" type="ORF">C666_19180</name>
</gene>
<proteinExistence type="predicted"/>